<feature type="compositionally biased region" description="Basic and acidic residues" evidence="1">
    <location>
        <begin position="12"/>
        <end position="27"/>
    </location>
</feature>
<dbReference type="Proteomes" id="UP000221165">
    <property type="component" value="Unassembled WGS sequence"/>
</dbReference>
<protein>
    <submittedName>
        <fullName evidence="2">Uncharacterized protein</fullName>
    </submittedName>
</protein>
<evidence type="ECO:0000313" key="3">
    <source>
        <dbReference type="Proteomes" id="UP000221165"/>
    </source>
</evidence>
<proteinExistence type="predicted"/>
<name>A0A2C6K2B8_9APIC</name>
<comment type="caution">
    <text evidence="2">The sequence shown here is derived from an EMBL/GenBank/DDBJ whole genome shotgun (WGS) entry which is preliminary data.</text>
</comment>
<evidence type="ECO:0000256" key="1">
    <source>
        <dbReference type="SAM" id="MobiDB-lite"/>
    </source>
</evidence>
<reference evidence="2 3" key="1">
    <citation type="journal article" date="2017" name="Int. J. Parasitol.">
        <title>The genome of the protozoan parasite Cystoisospora suis and a reverse vaccinology approach to identify vaccine candidates.</title>
        <authorList>
            <person name="Palmieri N."/>
            <person name="Shrestha A."/>
            <person name="Ruttkowski B."/>
            <person name="Beck T."/>
            <person name="Vogl C."/>
            <person name="Tomley F."/>
            <person name="Blake D.P."/>
            <person name="Joachim A."/>
        </authorList>
    </citation>
    <scope>NUCLEOTIDE SEQUENCE [LARGE SCALE GENOMIC DNA]</scope>
    <source>
        <strain evidence="2 3">Wien I</strain>
    </source>
</reference>
<keyword evidence="3" id="KW-1185">Reference proteome</keyword>
<accession>A0A2C6K2B8</accession>
<evidence type="ECO:0000313" key="2">
    <source>
        <dbReference type="EMBL" id="PHJ20051.1"/>
    </source>
</evidence>
<dbReference type="RefSeq" id="XP_067921742.1">
    <property type="nucleotide sequence ID" value="XM_068066278.1"/>
</dbReference>
<dbReference type="VEuPathDB" id="ToxoDB:CSUI_006113"/>
<dbReference type="AlphaFoldDB" id="A0A2C6K2B8"/>
<dbReference type="GeneID" id="94429489"/>
<dbReference type="EMBL" id="MIGC01003043">
    <property type="protein sequence ID" value="PHJ20051.1"/>
    <property type="molecule type" value="Genomic_DNA"/>
</dbReference>
<organism evidence="2 3">
    <name type="scientific">Cystoisospora suis</name>
    <dbReference type="NCBI Taxonomy" id="483139"/>
    <lineage>
        <taxon>Eukaryota</taxon>
        <taxon>Sar</taxon>
        <taxon>Alveolata</taxon>
        <taxon>Apicomplexa</taxon>
        <taxon>Conoidasida</taxon>
        <taxon>Coccidia</taxon>
        <taxon>Eucoccidiorida</taxon>
        <taxon>Eimeriorina</taxon>
        <taxon>Sarcocystidae</taxon>
        <taxon>Cystoisospora</taxon>
    </lineage>
</organism>
<feature type="non-terminal residue" evidence="2">
    <location>
        <position position="101"/>
    </location>
</feature>
<sequence>MIFGSGPPTELDSTKDVQKKRGEETKLFPRSGSGIRKSAIVGEGPPPPTLQPLRKAGDERQGGGGEGGEVLPASCLTGGKKAIVGKGPPPPTLQPLQKAED</sequence>
<gene>
    <name evidence="2" type="ORF">CSUI_006113</name>
</gene>
<feature type="region of interest" description="Disordered" evidence="1">
    <location>
        <begin position="1"/>
        <end position="101"/>
    </location>
</feature>